<organism evidence="1">
    <name type="scientific">Megaviridae environmental sample</name>
    <dbReference type="NCBI Taxonomy" id="1737588"/>
    <lineage>
        <taxon>Viruses</taxon>
        <taxon>Varidnaviria</taxon>
        <taxon>Bamfordvirae</taxon>
        <taxon>Nucleocytoviricota</taxon>
        <taxon>Megaviricetes</taxon>
        <taxon>Imitervirales</taxon>
        <taxon>Mimiviridae</taxon>
        <taxon>environmental samples</taxon>
    </lineage>
</organism>
<dbReference type="EMBL" id="MN448295">
    <property type="protein sequence ID" value="QFG74859.1"/>
    <property type="molecule type" value="Genomic_DNA"/>
</dbReference>
<evidence type="ECO:0000313" key="1">
    <source>
        <dbReference type="EMBL" id="QFG74859.1"/>
    </source>
</evidence>
<protein>
    <submittedName>
        <fullName evidence="1">Uncharacterized protein</fullName>
    </submittedName>
</protein>
<reference evidence="1" key="1">
    <citation type="journal article" date="2019" name="Philos. Trans. R. Soc. Lond., B, Biol. Sci.">
        <title>Targeted metagenomic recovery of four divergent viruses reveals shared and distinctive characteristics of giant viruses of marine eukaryotes.</title>
        <authorList>
            <person name="Needham D.M."/>
            <person name="Poirier C."/>
            <person name="Hehenberger E."/>
            <person name="Jimenez V."/>
            <person name="Swalwell J.E."/>
            <person name="Santoro A.E."/>
            <person name="Worden A.Z."/>
        </authorList>
    </citation>
    <scope>NUCLEOTIDE SEQUENCE</scope>
    <source>
        <strain evidence="1">OPacV-421</strain>
    </source>
</reference>
<sequence>MADITSVGGYRKGYTLEVQRYDGIMWKHDPSIGKFFHIGYMKALFPNKRVACKYYDKWNEHLRPINFHGTYCSAVDPENKLRYVVRKYHGETQTQNPFCLTDLPKYKLSKKGDQIISTITDYPKYDYLFREKK</sequence>
<name>A0A5J6VLQ2_9VIRU</name>
<accession>A0A5J6VLQ2</accession>
<proteinExistence type="predicted"/>